<dbReference type="PANTHER" id="PTHR43365">
    <property type="entry name" value="BLR7806 PROTEIN"/>
    <property type="match status" value="1"/>
</dbReference>
<feature type="domain" description="Thiolase C-terminal" evidence="6">
    <location>
        <begin position="272"/>
        <end position="393"/>
    </location>
</feature>
<dbReference type="Pfam" id="PF02803">
    <property type="entry name" value="Thiolase_C"/>
    <property type="match status" value="1"/>
</dbReference>
<name>A0ABW3VFC4_9PSEU</name>
<evidence type="ECO:0000259" key="6">
    <source>
        <dbReference type="Pfam" id="PF02803"/>
    </source>
</evidence>
<dbReference type="EMBL" id="JBHTMB010000061">
    <property type="protein sequence ID" value="MFD1233425.1"/>
    <property type="molecule type" value="Genomic_DNA"/>
</dbReference>
<dbReference type="CDD" id="cd00751">
    <property type="entry name" value="thiolase"/>
    <property type="match status" value="1"/>
</dbReference>
<evidence type="ECO:0000256" key="2">
    <source>
        <dbReference type="ARBA" id="ARBA00022679"/>
    </source>
</evidence>
<dbReference type="InterPro" id="IPR020616">
    <property type="entry name" value="Thiolase_N"/>
</dbReference>
<dbReference type="NCBIfam" id="TIGR01930">
    <property type="entry name" value="AcCoA-C-Actrans"/>
    <property type="match status" value="1"/>
</dbReference>
<dbReference type="Pfam" id="PF00108">
    <property type="entry name" value="Thiolase_N"/>
    <property type="match status" value="1"/>
</dbReference>
<dbReference type="PANTHER" id="PTHR43365:SF1">
    <property type="entry name" value="ACETYL-COA C-ACYLTRANSFERASE"/>
    <property type="match status" value="1"/>
</dbReference>
<gene>
    <name evidence="7" type="ORF">ACFQ34_09040</name>
</gene>
<keyword evidence="8" id="KW-1185">Reference proteome</keyword>
<dbReference type="InterPro" id="IPR020613">
    <property type="entry name" value="Thiolase_CS"/>
</dbReference>
<dbReference type="InterPro" id="IPR002155">
    <property type="entry name" value="Thiolase"/>
</dbReference>
<accession>A0ABW3VFC4</accession>
<evidence type="ECO:0000256" key="4">
    <source>
        <dbReference type="RuleBase" id="RU003557"/>
    </source>
</evidence>
<dbReference type="PIRSF" id="PIRSF000429">
    <property type="entry name" value="Ac-CoA_Ac_transf"/>
    <property type="match status" value="1"/>
</dbReference>
<evidence type="ECO:0000256" key="3">
    <source>
        <dbReference type="ARBA" id="ARBA00023315"/>
    </source>
</evidence>
<dbReference type="InterPro" id="IPR020617">
    <property type="entry name" value="Thiolase_C"/>
</dbReference>
<dbReference type="Gene3D" id="3.40.47.10">
    <property type="match status" value="2"/>
</dbReference>
<dbReference type="PROSITE" id="PS00737">
    <property type="entry name" value="THIOLASE_2"/>
    <property type="match status" value="1"/>
</dbReference>
<evidence type="ECO:0000256" key="1">
    <source>
        <dbReference type="ARBA" id="ARBA00010982"/>
    </source>
</evidence>
<comment type="similarity">
    <text evidence="1 4">Belongs to the thiolase-like superfamily. Thiolase family.</text>
</comment>
<sequence length="395" mass="41487">MSGRRPVVVEVVRSPFGKGRSGGALAGEHPVDLLAHVLQALLQRTGVDPARIDDVIAGCTLPVAEQSGNIARHALLAAGLPVEVPGVSIDRKCGSFQQALHFAAQGVAAGAYDIAVACGVEMMSTVPMRTNRMGRDDQGPRFRARFGDTLVGQGISAELIAARWKIERDELDAFALRSHRLATRAAQEGRTAARIVSVQRSDGREVSRDEGIRPTTTAEALASLRPSFRDDTMAARFPEIGWRITAGNASPLTDGAAATLVMAEETAAGLGLTPLAVVTGYAVVGDDPLIMLTGVVPATRKLLDRHHLDTGDIDLYEVNEAFASVVLAWAQELGVELDRVNVDGGAIAYGHPVGASGGRLLAAVVDNLARPGVRRAVMTMCESGGMANATLLEAP</sequence>
<dbReference type="RefSeq" id="WP_013673724.1">
    <property type="nucleotide sequence ID" value="NZ_BAABKS010000087.1"/>
</dbReference>
<evidence type="ECO:0000313" key="7">
    <source>
        <dbReference type="EMBL" id="MFD1233425.1"/>
    </source>
</evidence>
<reference evidence="8" key="1">
    <citation type="journal article" date="2019" name="Int. J. Syst. Evol. Microbiol.">
        <title>The Global Catalogue of Microorganisms (GCM) 10K type strain sequencing project: providing services to taxonomists for standard genome sequencing and annotation.</title>
        <authorList>
            <consortium name="The Broad Institute Genomics Platform"/>
            <consortium name="The Broad Institute Genome Sequencing Center for Infectious Disease"/>
            <person name="Wu L."/>
            <person name="Ma J."/>
        </authorList>
    </citation>
    <scope>NUCLEOTIDE SEQUENCE [LARGE SCALE GENOMIC DNA]</scope>
    <source>
        <strain evidence="8">CCUG 49018</strain>
    </source>
</reference>
<evidence type="ECO:0000313" key="8">
    <source>
        <dbReference type="Proteomes" id="UP001597182"/>
    </source>
</evidence>
<proteinExistence type="inferred from homology"/>
<organism evidence="7 8">
    <name type="scientific">Pseudonocardia benzenivorans</name>
    <dbReference type="NCBI Taxonomy" id="228005"/>
    <lineage>
        <taxon>Bacteria</taxon>
        <taxon>Bacillati</taxon>
        <taxon>Actinomycetota</taxon>
        <taxon>Actinomycetes</taxon>
        <taxon>Pseudonocardiales</taxon>
        <taxon>Pseudonocardiaceae</taxon>
        <taxon>Pseudonocardia</taxon>
    </lineage>
</organism>
<dbReference type="SUPFAM" id="SSF53901">
    <property type="entry name" value="Thiolase-like"/>
    <property type="match status" value="2"/>
</dbReference>
<dbReference type="InterPro" id="IPR016039">
    <property type="entry name" value="Thiolase-like"/>
</dbReference>
<dbReference type="Proteomes" id="UP001597182">
    <property type="component" value="Unassembled WGS sequence"/>
</dbReference>
<keyword evidence="3 4" id="KW-0012">Acyltransferase</keyword>
<evidence type="ECO:0000259" key="5">
    <source>
        <dbReference type="Pfam" id="PF00108"/>
    </source>
</evidence>
<feature type="domain" description="Thiolase N-terminal" evidence="5">
    <location>
        <begin position="7"/>
        <end position="265"/>
    </location>
</feature>
<protein>
    <submittedName>
        <fullName evidence="7">Thiolase family protein</fullName>
    </submittedName>
</protein>
<comment type="caution">
    <text evidence="7">The sequence shown here is derived from an EMBL/GenBank/DDBJ whole genome shotgun (WGS) entry which is preliminary data.</text>
</comment>
<keyword evidence="2 4" id="KW-0808">Transferase</keyword>